<dbReference type="Proteomes" id="UP000275846">
    <property type="component" value="Unassembled WGS sequence"/>
</dbReference>
<keyword evidence="2" id="KW-1185">Reference proteome</keyword>
<evidence type="ECO:0000313" key="1">
    <source>
        <dbReference type="EMBL" id="VDL99394.1"/>
    </source>
</evidence>
<organism evidence="3">
    <name type="scientific">Schistocephalus solidus</name>
    <name type="common">Tapeworm</name>
    <dbReference type="NCBI Taxonomy" id="70667"/>
    <lineage>
        <taxon>Eukaryota</taxon>
        <taxon>Metazoa</taxon>
        <taxon>Spiralia</taxon>
        <taxon>Lophotrochozoa</taxon>
        <taxon>Platyhelminthes</taxon>
        <taxon>Cestoda</taxon>
        <taxon>Eucestoda</taxon>
        <taxon>Diphyllobothriidea</taxon>
        <taxon>Diphyllobothriidae</taxon>
        <taxon>Schistocephalus</taxon>
    </lineage>
</organism>
<dbReference type="AlphaFoldDB" id="A0A183T961"/>
<dbReference type="EMBL" id="UYSU01037725">
    <property type="protein sequence ID" value="VDL99394.1"/>
    <property type="molecule type" value="Genomic_DNA"/>
</dbReference>
<sequence>MTAEIICYGEFENVLKPRQQVNTFKLRDAYRKSREFTSNSKGTDSDLAEGVSDDHFVASSFRFEKTGESLAKKKSAVEGHAKELRVVWSHAKEEWAEEGPTPLSCLCADVAALSLFHSEDIDCRVLYGGRSLVIPED</sequence>
<name>A0A183T961_SCHSO</name>
<protein>
    <submittedName>
        <fullName evidence="1 3">Uncharacterized protein</fullName>
    </submittedName>
</protein>
<evidence type="ECO:0000313" key="2">
    <source>
        <dbReference type="Proteomes" id="UP000275846"/>
    </source>
</evidence>
<reference evidence="3" key="1">
    <citation type="submission" date="2016-06" db="UniProtKB">
        <authorList>
            <consortium name="WormBaseParasite"/>
        </authorList>
    </citation>
    <scope>IDENTIFICATION</scope>
</reference>
<accession>A0A183T961</accession>
<evidence type="ECO:0000313" key="3">
    <source>
        <dbReference type="WBParaSite" id="SSLN_0001351001-mRNA-1"/>
    </source>
</evidence>
<gene>
    <name evidence="1" type="ORF">SSLN_LOCUS13009</name>
</gene>
<dbReference type="WBParaSite" id="SSLN_0001351001-mRNA-1">
    <property type="protein sequence ID" value="SSLN_0001351001-mRNA-1"/>
    <property type="gene ID" value="SSLN_0001351001"/>
</dbReference>
<reference evidence="1 2" key="2">
    <citation type="submission" date="2018-11" db="EMBL/GenBank/DDBJ databases">
        <authorList>
            <consortium name="Pathogen Informatics"/>
        </authorList>
    </citation>
    <scope>NUCLEOTIDE SEQUENCE [LARGE SCALE GENOMIC DNA]</scope>
    <source>
        <strain evidence="1 2">NST_G2</strain>
    </source>
</reference>
<proteinExistence type="predicted"/>